<evidence type="ECO:0000313" key="3">
    <source>
        <dbReference type="EMBL" id="QFZ21054.1"/>
    </source>
</evidence>
<accession>A0A5Q0H541</accession>
<feature type="domain" description="Ricin B lectin" evidence="2">
    <location>
        <begin position="146"/>
        <end position="286"/>
    </location>
</feature>
<protein>
    <recommendedName>
        <fullName evidence="2">Ricin B lectin domain-containing protein</fullName>
    </recommendedName>
</protein>
<dbReference type="EMBL" id="CP034550">
    <property type="protein sequence ID" value="QFZ21054.1"/>
    <property type="molecule type" value="Genomic_DNA"/>
</dbReference>
<evidence type="ECO:0000313" key="4">
    <source>
        <dbReference type="Proteomes" id="UP000325787"/>
    </source>
</evidence>
<sequence>MRQVVMRTAARRKCRKGLRRDSPAPSRRPAVRWWAPRLPGRARRTCRRWRGRRNRQHRRNSRSHRFGTPRMLFRTQPNRRRPCRCRGQAAASQAIRTGPATTISENKVNPMHLRGTISAIALFLSAPTASGAASAAPLAESTDATPPTTREVIKWWASQSIFVMDASNFGGHGTPVVLWQDTGGGNQYWVTEGAREGGTYLHPAYSSGLCLDFNGERGYGNPIKVNDCDGSDSQRWFFFYHPSGGNAIATHSDYQYCIDVPDANFSAGRQIQLWGCNNRSSQQWLR</sequence>
<organism evidence="3 4">
    <name type="scientific">Saccharothrix syringae</name>
    <name type="common">Nocardiopsis syringae</name>
    <dbReference type="NCBI Taxonomy" id="103733"/>
    <lineage>
        <taxon>Bacteria</taxon>
        <taxon>Bacillati</taxon>
        <taxon>Actinomycetota</taxon>
        <taxon>Actinomycetes</taxon>
        <taxon>Pseudonocardiales</taxon>
        <taxon>Pseudonocardiaceae</taxon>
        <taxon>Saccharothrix</taxon>
    </lineage>
</organism>
<dbReference type="OrthoDB" id="4273937at2"/>
<feature type="region of interest" description="Disordered" evidence="1">
    <location>
        <begin position="1"/>
        <end position="28"/>
    </location>
</feature>
<reference evidence="4" key="1">
    <citation type="journal article" date="2021" name="Curr. Microbiol.">
        <title>Complete genome of nocamycin-producing strain Saccharothrix syringae NRRL B-16468 reveals the biosynthetic potential for secondary metabolites.</title>
        <authorList>
            <person name="Mo X."/>
            <person name="Yang S."/>
        </authorList>
    </citation>
    <scope>NUCLEOTIDE SEQUENCE [LARGE SCALE GENOMIC DNA]</scope>
    <source>
        <strain evidence="4">ATCC 51364 / DSM 43886 / JCM 6844 / KCTC 9398 / NBRC 14523 / NRRL B-16468 / INA 2240</strain>
    </source>
</reference>
<dbReference type="KEGG" id="ssyi:EKG83_30010"/>
<evidence type="ECO:0000256" key="1">
    <source>
        <dbReference type="SAM" id="MobiDB-lite"/>
    </source>
</evidence>
<evidence type="ECO:0000259" key="2">
    <source>
        <dbReference type="SMART" id="SM00458"/>
    </source>
</evidence>
<dbReference type="Pfam" id="PF00652">
    <property type="entry name" value="Ricin_B_lectin"/>
    <property type="match status" value="1"/>
</dbReference>
<dbReference type="Gene3D" id="2.80.10.50">
    <property type="match status" value="2"/>
</dbReference>
<dbReference type="CDD" id="cd00161">
    <property type="entry name" value="beta-trefoil_Ricin-like"/>
    <property type="match status" value="1"/>
</dbReference>
<dbReference type="SMART" id="SM00458">
    <property type="entry name" value="RICIN"/>
    <property type="match status" value="1"/>
</dbReference>
<gene>
    <name evidence="3" type="ORF">EKG83_30010</name>
</gene>
<dbReference type="InterPro" id="IPR035992">
    <property type="entry name" value="Ricin_B-like_lectins"/>
</dbReference>
<dbReference type="Proteomes" id="UP000325787">
    <property type="component" value="Chromosome"/>
</dbReference>
<dbReference type="SUPFAM" id="SSF50370">
    <property type="entry name" value="Ricin B-like lectins"/>
    <property type="match status" value="1"/>
</dbReference>
<name>A0A5Q0H541_SACSY</name>
<dbReference type="PROSITE" id="PS50231">
    <property type="entry name" value="RICIN_B_LECTIN"/>
    <property type="match status" value="1"/>
</dbReference>
<proteinExistence type="predicted"/>
<dbReference type="AlphaFoldDB" id="A0A5Q0H541"/>
<dbReference type="InterPro" id="IPR000772">
    <property type="entry name" value="Ricin_B_lectin"/>
</dbReference>
<feature type="compositionally biased region" description="Basic residues" evidence="1">
    <location>
        <begin position="9"/>
        <end position="18"/>
    </location>
</feature>
<keyword evidence="4" id="KW-1185">Reference proteome</keyword>